<dbReference type="AlphaFoldDB" id="A0A803VDY4"/>
<protein>
    <submittedName>
        <fullName evidence="1">Uncharacterized protein</fullName>
    </submittedName>
</protein>
<keyword evidence="2" id="KW-1185">Reference proteome</keyword>
<evidence type="ECO:0000313" key="1">
    <source>
        <dbReference type="Ensembl" id="ENSFALP00000020940.1"/>
    </source>
</evidence>
<evidence type="ECO:0000313" key="2">
    <source>
        <dbReference type="Proteomes" id="UP000016665"/>
    </source>
</evidence>
<organism evidence="1 2">
    <name type="scientific">Ficedula albicollis</name>
    <name type="common">Collared flycatcher</name>
    <name type="synonym">Muscicapa albicollis</name>
    <dbReference type="NCBI Taxonomy" id="59894"/>
    <lineage>
        <taxon>Eukaryota</taxon>
        <taxon>Metazoa</taxon>
        <taxon>Chordata</taxon>
        <taxon>Craniata</taxon>
        <taxon>Vertebrata</taxon>
        <taxon>Euteleostomi</taxon>
        <taxon>Archelosauria</taxon>
        <taxon>Archosauria</taxon>
        <taxon>Dinosauria</taxon>
        <taxon>Saurischia</taxon>
        <taxon>Theropoda</taxon>
        <taxon>Coelurosauria</taxon>
        <taxon>Aves</taxon>
        <taxon>Neognathae</taxon>
        <taxon>Neoaves</taxon>
        <taxon>Telluraves</taxon>
        <taxon>Australaves</taxon>
        <taxon>Passeriformes</taxon>
        <taxon>Muscicapidae</taxon>
        <taxon>Ficedula</taxon>
    </lineage>
</organism>
<proteinExistence type="predicted"/>
<dbReference type="Ensembl" id="ENSFALT00000037148.1">
    <property type="protein sequence ID" value="ENSFALP00000020940.1"/>
    <property type="gene ID" value="ENSFALG00000026938.1"/>
</dbReference>
<accession>A0A803VDY4</accession>
<name>A0A803VDY4_FICAL</name>
<reference evidence="1" key="2">
    <citation type="submission" date="2025-08" db="UniProtKB">
        <authorList>
            <consortium name="Ensembl"/>
        </authorList>
    </citation>
    <scope>IDENTIFICATION</scope>
</reference>
<sequence>HCVNDYQEFEQLLIYFKKLLQKRLNVRVNIELLSVSNPVHKKVCKLIVFLSFIRKSKVGF</sequence>
<reference evidence="1" key="3">
    <citation type="submission" date="2025-09" db="UniProtKB">
        <authorList>
            <consortium name="Ensembl"/>
        </authorList>
    </citation>
    <scope>IDENTIFICATION</scope>
</reference>
<dbReference type="Proteomes" id="UP000016665">
    <property type="component" value="Chromosome 8"/>
</dbReference>
<reference evidence="1 2" key="1">
    <citation type="journal article" date="2012" name="Nature">
        <title>The genomic landscape of species divergence in Ficedula flycatchers.</title>
        <authorList>
            <person name="Ellegren H."/>
            <person name="Smeds L."/>
            <person name="Burri R."/>
            <person name="Olason P.I."/>
            <person name="Backstrom N."/>
            <person name="Kawakami T."/>
            <person name="Kunstner A."/>
            <person name="Makinen H."/>
            <person name="Nadachowska-Brzyska K."/>
            <person name="Qvarnstrom A."/>
            <person name="Uebbing S."/>
            <person name="Wolf J.B."/>
        </authorList>
    </citation>
    <scope>NUCLEOTIDE SEQUENCE [LARGE SCALE GENOMIC DNA]</scope>
</reference>